<feature type="compositionally biased region" description="Basic and acidic residues" evidence="1">
    <location>
        <begin position="117"/>
        <end position="126"/>
    </location>
</feature>
<evidence type="ECO:0000313" key="2">
    <source>
        <dbReference type="EMBL" id="MFK4754760.1"/>
    </source>
</evidence>
<feature type="compositionally biased region" description="Polar residues" evidence="1">
    <location>
        <begin position="127"/>
        <end position="136"/>
    </location>
</feature>
<comment type="caution">
    <text evidence="2">The sequence shown here is derived from an EMBL/GenBank/DDBJ whole genome shotgun (WGS) entry which is preliminary data.</text>
</comment>
<evidence type="ECO:0000313" key="3">
    <source>
        <dbReference type="Proteomes" id="UP001620597"/>
    </source>
</evidence>
<dbReference type="RefSeq" id="WP_416207545.1">
    <property type="nucleotide sequence ID" value="NZ_JBBKTX010000042.1"/>
</dbReference>
<organism evidence="2 3">
    <name type="scientific">Oceanobacter antarcticus</name>
    <dbReference type="NCBI Taxonomy" id="3133425"/>
    <lineage>
        <taxon>Bacteria</taxon>
        <taxon>Pseudomonadati</taxon>
        <taxon>Pseudomonadota</taxon>
        <taxon>Gammaproteobacteria</taxon>
        <taxon>Oceanospirillales</taxon>
        <taxon>Oceanospirillaceae</taxon>
        <taxon>Oceanobacter</taxon>
    </lineage>
</organism>
<protein>
    <submittedName>
        <fullName evidence="2">Uncharacterized protein</fullName>
    </submittedName>
</protein>
<evidence type="ECO:0000256" key="1">
    <source>
        <dbReference type="SAM" id="MobiDB-lite"/>
    </source>
</evidence>
<keyword evidence="3" id="KW-1185">Reference proteome</keyword>
<proteinExistence type="predicted"/>
<accession>A0ABW8NP47</accession>
<reference evidence="2 3" key="1">
    <citation type="submission" date="2024-03" db="EMBL/GenBank/DDBJ databases">
        <title>High-quality draft genome sequence of Oceanobacter sp. wDCs-4.</title>
        <authorList>
            <person name="Dong C."/>
        </authorList>
    </citation>
    <scope>NUCLEOTIDE SEQUENCE [LARGE SCALE GENOMIC DNA]</scope>
    <source>
        <strain evidence="3">wDCs-4</strain>
    </source>
</reference>
<gene>
    <name evidence="2" type="ORF">WG929_20365</name>
</gene>
<feature type="region of interest" description="Disordered" evidence="1">
    <location>
        <begin position="112"/>
        <end position="146"/>
    </location>
</feature>
<dbReference type="Proteomes" id="UP001620597">
    <property type="component" value="Unassembled WGS sequence"/>
</dbReference>
<name>A0ABW8NP47_9GAMM</name>
<dbReference type="EMBL" id="JBBKTX010000042">
    <property type="protein sequence ID" value="MFK4754760.1"/>
    <property type="molecule type" value="Genomic_DNA"/>
</dbReference>
<sequence length="364" mass="41072">MAQNSFDPPLEKNYVVKTFGLNPYEQGIIYEQLRILHGRTNINWHYNGEGLDAHLVLSKAKVEICPWGLLAVMASNPTNPNDSSYLHCEWPLRIIGLLDLLRNAEGKLTGHPKKLHHIQDLKKESPKISTSVNNQHDNSDFLLPESTQSSHSQVSDQLANKAHQLGQDQYFEFQVNHHEAAIALGHNNRITVYSDSSSSELLSSLLDSPKSLRVTELLLSSTRDNIFIFAHVFPIEQLLWELAWKESVPNITQWNNDTVFRIHQWPRLGQWYTEPSMFQLSALYGKKFASLQNGVQLSGLPDSQVAAFLHACAVTRLGLISKKSSPTNTVVTATDPHTNPFTHKTAHTNLLINLRKKLGLVFHI</sequence>